<dbReference type="PANTHER" id="PTHR36112:SF1">
    <property type="entry name" value="RIBOSOMAL RNA SMALL SUBUNIT METHYLTRANSFERASE J"/>
    <property type="match status" value="1"/>
</dbReference>
<keyword evidence="2" id="KW-1185">Reference proteome</keyword>
<proteinExistence type="predicted"/>
<dbReference type="Proteomes" id="UP001501787">
    <property type="component" value="Unassembled WGS sequence"/>
</dbReference>
<evidence type="ECO:0000313" key="1">
    <source>
        <dbReference type="EMBL" id="GAA0318110.1"/>
    </source>
</evidence>
<dbReference type="SUPFAM" id="SSF53335">
    <property type="entry name" value="S-adenosyl-L-methionine-dependent methyltransferases"/>
    <property type="match status" value="1"/>
</dbReference>
<keyword evidence="1" id="KW-0489">Methyltransferase</keyword>
<dbReference type="Gene3D" id="3.40.50.150">
    <property type="entry name" value="Vaccinia Virus protein VP39"/>
    <property type="match status" value="1"/>
</dbReference>
<reference evidence="2" key="1">
    <citation type="journal article" date="2019" name="Int. J. Syst. Evol. Microbiol.">
        <title>The Global Catalogue of Microorganisms (GCM) 10K type strain sequencing project: providing services to taxonomists for standard genome sequencing and annotation.</title>
        <authorList>
            <consortium name="The Broad Institute Genomics Platform"/>
            <consortium name="The Broad Institute Genome Sequencing Center for Infectious Disease"/>
            <person name="Wu L."/>
            <person name="Ma J."/>
        </authorList>
    </citation>
    <scope>NUCLEOTIDE SEQUENCE [LARGE SCALE GENOMIC DNA]</scope>
    <source>
        <strain evidence="2">JCM 16343</strain>
    </source>
</reference>
<dbReference type="EMBL" id="BAAAFR010000004">
    <property type="protein sequence ID" value="GAA0318110.1"/>
    <property type="molecule type" value="Genomic_DNA"/>
</dbReference>
<dbReference type="GO" id="GO:0032259">
    <property type="term" value="P:methylation"/>
    <property type="evidence" value="ECO:0007669"/>
    <property type="project" value="UniProtKB-KW"/>
</dbReference>
<dbReference type="Pfam" id="PF04445">
    <property type="entry name" value="SAM_MT"/>
    <property type="match status" value="1"/>
</dbReference>
<dbReference type="RefSeq" id="WP_201504963.1">
    <property type="nucleotide sequence ID" value="NZ_BAAAFR010000004.1"/>
</dbReference>
<keyword evidence="1" id="KW-0808">Transferase</keyword>
<dbReference type="InterPro" id="IPR007536">
    <property type="entry name" value="16SrRNA_methylTrfase_J"/>
</dbReference>
<organism evidence="1 2">
    <name type="scientific">Psychrobacter aestuarii</name>
    <dbReference type="NCBI Taxonomy" id="556327"/>
    <lineage>
        <taxon>Bacteria</taxon>
        <taxon>Pseudomonadati</taxon>
        <taxon>Pseudomonadota</taxon>
        <taxon>Gammaproteobacteria</taxon>
        <taxon>Moraxellales</taxon>
        <taxon>Moraxellaceae</taxon>
        <taxon>Psychrobacter</taxon>
    </lineage>
</organism>
<dbReference type="PANTHER" id="PTHR36112">
    <property type="entry name" value="RIBOSOMAL RNA SMALL SUBUNIT METHYLTRANSFERASE J"/>
    <property type="match status" value="1"/>
</dbReference>
<protein>
    <submittedName>
        <fullName evidence="1">Class I SAM-dependent methyltransferase</fullName>
    </submittedName>
</protein>
<name>A0ABP3FHM2_9GAMM</name>
<sequence length="285" mass="31445">MSTSLTALGCQLLYTDSVALEDIAAIERLVADAAIPLTLQAAPLTGKLNTRYKRQLSEESASPVLILEGSYELSWLSGELLVTPAWHKLQRRVVRAGRKYELLLQAAKINEHSRVVDGTAGFGHDSLILASTGAKVCMLEAAPIMALLLLAEQQRMRGQPNWQKLMARLQIRYGSMQQYADALARTADVDMVYLDPMFPEGSYQDRKNGKGAKVGKEMQALHRLALPPTIEEEKTLLAAATRLCQTDTRGGRVIVKRPSDAPVLADASPDEQWHNDALRFDGYFV</sequence>
<dbReference type="GO" id="GO:0008168">
    <property type="term" value="F:methyltransferase activity"/>
    <property type="evidence" value="ECO:0007669"/>
    <property type="project" value="UniProtKB-KW"/>
</dbReference>
<comment type="caution">
    <text evidence="1">The sequence shown here is derived from an EMBL/GenBank/DDBJ whole genome shotgun (WGS) entry which is preliminary data.</text>
</comment>
<dbReference type="InterPro" id="IPR029063">
    <property type="entry name" value="SAM-dependent_MTases_sf"/>
</dbReference>
<gene>
    <name evidence="1" type="ORF">GCM10009129_14550</name>
</gene>
<accession>A0ABP3FHM2</accession>
<evidence type="ECO:0000313" key="2">
    <source>
        <dbReference type="Proteomes" id="UP001501787"/>
    </source>
</evidence>